<name>A0A3M2IRR9_9CELL</name>
<dbReference type="Pfam" id="PF13377">
    <property type="entry name" value="Peripla_BP_3"/>
    <property type="match status" value="1"/>
</dbReference>
<feature type="domain" description="HTH lacI-type" evidence="5">
    <location>
        <begin position="3"/>
        <end position="57"/>
    </location>
</feature>
<dbReference type="InterPro" id="IPR010982">
    <property type="entry name" value="Lambda_DNA-bd_dom_sf"/>
</dbReference>
<dbReference type="Pfam" id="PF00356">
    <property type="entry name" value="LacI"/>
    <property type="match status" value="1"/>
</dbReference>
<organism evidence="6 7">
    <name type="scientific">Cellulomonas triticagri</name>
    <dbReference type="NCBI Taxonomy" id="2483352"/>
    <lineage>
        <taxon>Bacteria</taxon>
        <taxon>Bacillati</taxon>
        <taxon>Actinomycetota</taxon>
        <taxon>Actinomycetes</taxon>
        <taxon>Micrococcales</taxon>
        <taxon>Cellulomonadaceae</taxon>
        <taxon>Cellulomonas</taxon>
    </lineage>
</organism>
<keyword evidence="1" id="KW-0805">Transcription regulation</keyword>
<dbReference type="PANTHER" id="PTHR30146:SF153">
    <property type="entry name" value="LACTOSE OPERON REPRESSOR"/>
    <property type="match status" value="1"/>
</dbReference>
<dbReference type="Gene3D" id="3.40.50.2300">
    <property type="match status" value="2"/>
</dbReference>
<evidence type="ECO:0000313" key="7">
    <source>
        <dbReference type="Proteomes" id="UP000269289"/>
    </source>
</evidence>
<evidence type="ECO:0000256" key="2">
    <source>
        <dbReference type="ARBA" id="ARBA00023125"/>
    </source>
</evidence>
<dbReference type="InterPro" id="IPR000843">
    <property type="entry name" value="HTH_LacI"/>
</dbReference>
<feature type="region of interest" description="Disordered" evidence="4">
    <location>
        <begin position="336"/>
        <end position="361"/>
    </location>
</feature>
<evidence type="ECO:0000256" key="4">
    <source>
        <dbReference type="SAM" id="MobiDB-lite"/>
    </source>
</evidence>
<dbReference type="SUPFAM" id="SSF53822">
    <property type="entry name" value="Periplasmic binding protein-like I"/>
    <property type="match status" value="1"/>
</dbReference>
<protein>
    <submittedName>
        <fullName evidence="6">LacI family transcriptional regulator</fullName>
    </submittedName>
</protein>
<gene>
    <name evidence="6" type="ORF">EBM89_18305</name>
</gene>
<keyword evidence="7" id="KW-1185">Reference proteome</keyword>
<dbReference type="PROSITE" id="PS50932">
    <property type="entry name" value="HTH_LACI_2"/>
    <property type="match status" value="1"/>
</dbReference>
<comment type="caution">
    <text evidence="6">The sequence shown here is derived from an EMBL/GenBank/DDBJ whole genome shotgun (WGS) entry which is preliminary data.</text>
</comment>
<dbReference type="SUPFAM" id="SSF47413">
    <property type="entry name" value="lambda repressor-like DNA-binding domains"/>
    <property type="match status" value="1"/>
</dbReference>
<evidence type="ECO:0000256" key="3">
    <source>
        <dbReference type="ARBA" id="ARBA00023163"/>
    </source>
</evidence>
<dbReference type="GO" id="GO:0000976">
    <property type="term" value="F:transcription cis-regulatory region binding"/>
    <property type="evidence" value="ECO:0007669"/>
    <property type="project" value="TreeGrafter"/>
</dbReference>
<dbReference type="PANTHER" id="PTHR30146">
    <property type="entry name" value="LACI-RELATED TRANSCRIPTIONAL REPRESSOR"/>
    <property type="match status" value="1"/>
</dbReference>
<dbReference type="Proteomes" id="UP000269289">
    <property type="component" value="Unassembled WGS sequence"/>
</dbReference>
<dbReference type="AlphaFoldDB" id="A0A3M2IRR9"/>
<keyword evidence="2" id="KW-0238">DNA-binding</keyword>
<keyword evidence="3" id="KW-0804">Transcription</keyword>
<dbReference type="EMBL" id="RFFI01000144">
    <property type="protein sequence ID" value="RMI04622.1"/>
    <property type="molecule type" value="Genomic_DNA"/>
</dbReference>
<dbReference type="SMART" id="SM00354">
    <property type="entry name" value="HTH_LACI"/>
    <property type="match status" value="1"/>
</dbReference>
<dbReference type="Gene3D" id="1.10.260.40">
    <property type="entry name" value="lambda repressor-like DNA-binding domains"/>
    <property type="match status" value="1"/>
</dbReference>
<dbReference type="GO" id="GO:0003700">
    <property type="term" value="F:DNA-binding transcription factor activity"/>
    <property type="evidence" value="ECO:0007669"/>
    <property type="project" value="TreeGrafter"/>
</dbReference>
<dbReference type="InterPro" id="IPR046335">
    <property type="entry name" value="LacI/GalR-like_sensor"/>
</dbReference>
<evidence type="ECO:0000259" key="5">
    <source>
        <dbReference type="PROSITE" id="PS50932"/>
    </source>
</evidence>
<proteinExistence type="predicted"/>
<reference evidence="6 7" key="1">
    <citation type="submission" date="2018-10" db="EMBL/GenBank/DDBJ databases">
        <title>Isolation, diversity and antifungal activity of actinobacteria from wheat.</title>
        <authorList>
            <person name="Han C."/>
        </authorList>
    </citation>
    <scope>NUCLEOTIDE SEQUENCE [LARGE SCALE GENOMIC DNA]</scope>
    <source>
        <strain evidence="6 7">NEAU-YY56</strain>
    </source>
</reference>
<dbReference type="CDD" id="cd01392">
    <property type="entry name" value="HTH_LacI"/>
    <property type="match status" value="1"/>
</dbReference>
<accession>A0A3M2IRR9</accession>
<feature type="compositionally biased region" description="Low complexity" evidence="4">
    <location>
        <begin position="337"/>
        <end position="361"/>
    </location>
</feature>
<evidence type="ECO:0000313" key="6">
    <source>
        <dbReference type="EMBL" id="RMI04622.1"/>
    </source>
</evidence>
<evidence type="ECO:0000256" key="1">
    <source>
        <dbReference type="ARBA" id="ARBA00023015"/>
    </source>
</evidence>
<sequence length="361" mass="36354">MVVTMQDVARRAGVALSTVSAALTGTRPVSATTRARVEAAAAELGFRPNALARGLASRRSHVLALTHPVGAAGLSRTSAEFVLGAAGAAQERGYQLVLWPFAVEDADGLVGVARQGLADGVLVMEVHAADARVRALREAGVPVALIGRTDDPADAALPTVDIDFAATLTEAVAHLADLGHRRIAFVNHAAHRTAEGHGPTRRAAAAYDAAMAARGLTPVQVAAEESVVGGRAALAGLLDGDAPAPTAVITMNEDATFGVVAELAARRVTVPERMSVLAVVSSPAVAEQTVPPLTTLHAPGAQLGRAAVDALLALLLTGAALAPVLERCRLVDHGSTGPVPADAEPGAAEPAPVVPAAAGAP</sequence>
<dbReference type="InterPro" id="IPR028082">
    <property type="entry name" value="Peripla_BP_I"/>
</dbReference>